<dbReference type="PANTHER" id="PTHR46277">
    <property type="entry name" value="OS03G0850700 PROTEIN"/>
    <property type="match status" value="1"/>
</dbReference>
<feature type="compositionally biased region" description="Polar residues" evidence="1">
    <location>
        <begin position="39"/>
        <end position="48"/>
    </location>
</feature>
<dbReference type="PROSITE" id="PS50191">
    <property type="entry name" value="CRAL_TRIO"/>
    <property type="match status" value="1"/>
</dbReference>
<proteinExistence type="predicted"/>
<feature type="domain" description="CRAL-TRIO" evidence="2">
    <location>
        <begin position="116"/>
        <end position="287"/>
    </location>
</feature>
<evidence type="ECO:0000256" key="1">
    <source>
        <dbReference type="SAM" id="MobiDB-lite"/>
    </source>
</evidence>
<dbReference type="SMART" id="SM00516">
    <property type="entry name" value="SEC14"/>
    <property type="match status" value="1"/>
</dbReference>
<protein>
    <recommendedName>
        <fullName evidence="2">CRAL-TRIO domain-containing protein</fullName>
    </recommendedName>
</protein>
<reference evidence="3" key="1">
    <citation type="submission" date="2014-11" db="EMBL/GenBank/DDBJ databases">
        <authorList>
            <person name="Otto D Thomas"/>
            <person name="Naeem Raeece"/>
        </authorList>
    </citation>
    <scope>NUCLEOTIDE SEQUENCE</scope>
</reference>
<dbReference type="Gene3D" id="3.40.525.10">
    <property type="entry name" value="CRAL-TRIO lipid binding domain"/>
    <property type="match status" value="1"/>
</dbReference>
<organism evidence="3">
    <name type="scientific">Chromera velia CCMP2878</name>
    <dbReference type="NCBI Taxonomy" id="1169474"/>
    <lineage>
        <taxon>Eukaryota</taxon>
        <taxon>Sar</taxon>
        <taxon>Alveolata</taxon>
        <taxon>Colpodellida</taxon>
        <taxon>Chromeraceae</taxon>
        <taxon>Chromera</taxon>
    </lineage>
</organism>
<dbReference type="InterPro" id="IPR001251">
    <property type="entry name" value="CRAL-TRIO_dom"/>
</dbReference>
<sequence>MAESERRGDALTEVPVVPEAPPPAPATAPKEEDADAAASSLNRANSFAPTESTECTPTETVKVSETLLDALAFKFPEAEREDLQRFLTARKGDAEKAAEMFAKHLQWRAGNLPIQLTEEVKAVLRGGLIFSQGVSKAATPCIFIIGAFYDTSRGLTVDHHVQATLYALERVLSGPPPTSRVSVFIDLRAHKGARNAAPDLFFIKNLASILQDNYPERLHQLVIYPFPWIAKAIWHAAKVFIDTRTREKIELVTGDASEGKPVPEEVFQFIDKKAWPKEYEGEREESIQYLV</sequence>
<name>A0A0G4GDC6_9ALVE</name>
<evidence type="ECO:0000259" key="2">
    <source>
        <dbReference type="PROSITE" id="PS50191"/>
    </source>
</evidence>
<dbReference type="InterPro" id="IPR036273">
    <property type="entry name" value="CRAL/TRIO_N_dom_sf"/>
</dbReference>
<evidence type="ECO:0000313" key="3">
    <source>
        <dbReference type="EMBL" id="CEM27283.1"/>
    </source>
</evidence>
<dbReference type="PANTHER" id="PTHR46277:SF3">
    <property type="entry name" value="BINDING PROTEIN, PUTATIVE-RELATED"/>
    <property type="match status" value="1"/>
</dbReference>
<feature type="compositionally biased region" description="Low complexity" evidence="1">
    <location>
        <begin position="49"/>
        <end position="59"/>
    </location>
</feature>
<accession>A0A0G4GDC6</accession>
<dbReference type="VEuPathDB" id="CryptoDB:Cvel_629"/>
<dbReference type="CDD" id="cd00170">
    <property type="entry name" value="SEC14"/>
    <property type="match status" value="1"/>
</dbReference>
<dbReference type="InterPro" id="IPR036865">
    <property type="entry name" value="CRAL-TRIO_dom_sf"/>
</dbReference>
<gene>
    <name evidence="3" type="ORF">Cvel_629</name>
</gene>
<dbReference type="SUPFAM" id="SSF46938">
    <property type="entry name" value="CRAL/TRIO N-terminal domain"/>
    <property type="match status" value="1"/>
</dbReference>
<feature type="region of interest" description="Disordered" evidence="1">
    <location>
        <begin position="1"/>
        <end position="59"/>
    </location>
</feature>
<dbReference type="AlphaFoldDB" id="A0A0G4GDC6"/>
<dbReference type="PhylomeDB" id="A0A0G4GDC6"/>
<dbReference type="Pfam" id="PF00650">
    <property type="entry name" value="CRAL_TRIO"/>
    <property type="match status" value="1"/>
</dbReference>
<feature type="compositionally biased region" description="Basic and acidic residues" evidence="1">
    <location>
        <begin position="1"/>
        <end position="10"/>
    </location>
</feature>
<dbReference type="SUPFAM" id="SSF52087">
    <property type="entry name" value="CRAL/TRIO domain"/>
    <property type="match status" value="1"/>
</dbReference>
<dbReference type="EMBL" id="CDMZ01001104">
    <property type="protein sequence ID" value="CEM27283.1"/>
    <property type="molecule type" value="Genomic_DNA"/>
</dbReference>